<keyword evidence="2" id="KW-1133">Transmembrane helix</keyword>
<dbReference type="Pfam" id="PF02397">
    <property type="entry name" value="Bac_transf"/>
    <property type="match status" value="1"/>
</dbReference>
<dbReference type="PANTHER" id="PTHR30576">
    <property type="entry name" value="COLANIC BIOSYNTHESIS UDP-GLUCOSE LIPID CARRIER TRANSFERASE"/>
    <property type="match status" value="1"/>
</dbReference>
<evidence type="ECO:0000313" key="4">
    <source>
        <dbReference type="EMBL" id="RRJ29131.1"/>
    </source>
</evidence>
<feature type="transmembrane region" description="Helical" evidence="2">
    <location>
        <begin position="59"/>
        <end position="78"/>
    </location>
</feature>
<proteinExistence type="predicted"/>
<feature type="domain" description="Bacterial sugar transferase" evidence="3">
    <location>
        <begin position="303"/>
        <end position="481"/>
    </location>
</feature>
<sequence length="489" mass="54717">MSSQRSSGVTSGWRYRVASVTGTALITATVVPVTSHPTVENLAKSLPVVSHLPKPVHTHGGLTIITATAVLVVLLSLIPLYKPRPRRIIDVISETQRRLLLAAFALATIGYFDYTYRLPRMMLVLMTLGLLVLLPAWHVLIRNQKRGATESVIIIGDDLEKISAINNNSEIDFIGYVSLNIRSQDGHKNPETTSESTPVATFTDGGTTSLVPQPEIDNLDYLGGLSRLHETLLSYDPDTAVLAFSQTDREEFFGVLNTCYNHGVTTKAHRELGDNILTCDTSKYEDLVDINLEPWDWQDRMIKRVFDMSFAATGLLVFSPLMIAIAIAIKVDSPGPIFYVQERTSAFGGTFSVYKFRTMIPETEDPTPIDDEENDRITRVGRILRDTHVDEIPQLWAIFTGKMSVVGPRAAWTDEEKELQKRVGDWQKRWFVKPGLTGLAQINEASSTNPKQKLGYDVEYIRRQSFPLDMQIIVKQVYKVINDALDYSA</sequence>
<dbReference type="AlphaFoldDB" id="A0A3P3R6P4"/>
<protein>
    <submittedName>
        <fullName evidence="4">Sugar transferase</fullName>
    </submittedName>
</protein>
<dbReference type="InterPro" id="IPR003362">
    <property type="entry name" value="Bact_transf"/>
</dbReference>
<keyword evidence="2" id="KW-0812">Transmembrane</keyword>
<dbReference type="Proteomes" id="UP000282322">
    <property type="component" value="Unassembled WGS sequence"/>
</dbReference>
<evidence type="ECO:0000313" key="5">
    <source>
        <dbReference type="Proteomes" id="UP000282322"/>
    </source>
</evidence>
<feature type="compositionally biased region" description="Polar residues" evidence="1">
    <location>
        <begin position="191"/>
        <end position="207"/>
    </location>
</feature>
<keyword evidence="5" id="KW-1185">Reference proteome</keyword>
<reference evidence="4 5" key="1">
    <citation type="submission" date="2018-11" db="EMBL/GenBank/DDBJ databases">
        <title>Taxonoimc description of Halomarina strain SPP-AMP-1.</title>
        <authorList>
            <person name="Pal Y."/>
            <person name="Srinivasana K."/>
            <person name="Verma A."/>
            <person name="Kumar P."/>
        </authorList>
    </citation>
    <scope>NUCLEOTIDE SEQUENCE [LARGE SCALE GENOMIC DNA]</scope>
    <source>
        <strain evidence="4 5">SPP-AMP-1</strain>
    </source>
</reference>
<organism evidence="4 5">
    <name type="scientific">Halocatena pleomorpha</name>
    <dbReference type="NCBI Taxonomy" id="1785090"/>
    <lineage>
        <taxon>Archaea</taxon>
        <taxon>Methanobacteriati</taxon>
        <taxon>Methanobacteriota</taxon>
        <taxon>Stenosarchaea group</taxon>
        <taxon>Halobacteria</taxon>
        <taxon>Halobacteriales</taxon>
        <taxon>Natronomonadaceae</taxon>
        <taxon>Halocatena</taxon>
    </lineage>
</organism>
<keyword evidence="4" id="KW-0808">Transferase</keyword>
<keyword evidence="2" id="KW-0472">Membrane</keyword>
<feature type="transmembrane region" description="Helical" evidence="2">
    <location>
        <begin position="310"/>
        <end position="329"/>
    </location>
</feature>
<dbReference type="GO" id="GO:0016780">
    <property type="term" value="F:phosphotransferase activity, for other substituted phosphate groups"/>
    <property type="evidence" value="ECO:0007669"/>
    <property type="project" value="TreeGrafter"/>
</dbReference>
<comment type="caution">
    <text evidence="4">The sequence shown here is derived from an EMBL/GenBank/DDBJ whole genome shotgun (WGS) entry which is preliminary data.</text>
</comment>
<dbReference type="EMBL" id="RRCH01000029">
    <property type="protein sequence ID" value="RRJ29131.1"/>
    <property type="molecule type" value="Genomic_DNA"/>
</dbReference>
<evidence type="ECO:0000259" key="3">
    <source>
        <dbReference type="Pfam" id="PF02397"/>
    </source>
</evidence>
<gene>
    <name evidence="4" type="ORF">EIK79_13405</name>
</gene>
<feature type="transmembrane region" description="Helical" evidence="2">
    <location>
        <begin position="122"/>
        <end position="141"/>
    </location>
</feature>
<dbReference type="PANTHER" id="PTHR30576:SF0">
    <property type="entry name" value="UNDECAPRENYL-PHOSPHATE N-ACETYLGALACTOSAMINYL 1-PHOSPHATE TRANSFERASE-RELATED"/>
    <property type="match status" value="1"/>
</dbReference>
<accession>A0A3P3R6P4</accession>
<feature type="region of interest" description="Disordered" evidence="1">
    <location>
        <begin position="185"/>
        <end position="207"/>
    </location>
</feature>
<feature type="transmembrane region" description="Helical" evidence="2">
    <location>
        <begin position="99"/>
        <end position="116"/>
    </location>
</feature>
<dbReference type="OrthoDB" id="340745at2157"/>
<evidence type="ECO:0000256" key="2">
    <source>
        <dbReference type="SAM" id="Phobius"/>
    </source>
</evidence>
<evidence type="ECO:0000256" key="1">
    <source>
        <dbReference type="SAM" id="MobiDB-lite"/>
    </source>
</evidence>
<name>A0A3P3R6P4_9EURY</name>